<feature type="domain" description="Alpha-glycerophosphate oxidase C-terminal" evidence="10">
    <location>
        <begin position="441"/>
        <end position="559"/>
    </location>
</feature>
<keyword evidence="3 7" id="KW-0285">Flavoprotein</keyword>
<dbReference type="SUPFAM" id="SSF54373">
    <property type="entry name" value="FAD-linked reductases, C-terminal domain"/>
    <property type="match status" value="1"/>
</dbReference>
<evidence type="ECO:0000259" key="10">
    <source>
        <dbReference type="Pfam" id="PF16901"/>
    </source>
</evidence>
<evidence type="ECO:0000256" key="3">
    <source>
        <dbReference type="ARBA" id="ARBA00022630"/>
    </source>
</evidence>
<dbReference type="InterPro" id="IPR031656">
    <property type="entry name" value="DAO_C"/>
</dbReference>
<feature type="region of interest" description="Disordered" evidence="8">
    <location>
        <begin position="1"/>
        <end position="45"/>
    </location>
</feature>
<dbReference type="RefSeq" id="WP_395825836.1">
    <property type="nucleotide sequence ID" value="NZ_CP043494.1"/>
</dbReference>
<evidence type="ECO:0000256" key="1">
    <source>
        <dbReference type="ARBA" id="ARBA00001974"/>
    </source>
</evidence>
<reference evidence="11 12" key="1">
    <citation type="submission" date="2019-08" db="EMBL/GenBank/DDBJ databases">
        <title>Archangium and Cystobacter genomes.</title>
        <authorList>
            <person name="Chen I.-C.K."/>
            <person name="Wielgoss S."/>
        </authorList>
    </citation>
    <scope>NUCLEOTIDE SEQUENCE [LARGE SCALE GENOMIC DNA]</scope>
    <source>
        <strain evidence="11 12">Cbm 6</strain>
    </source>
</reference>
<dbReference type="Gene3D" id="3.50.50.60">
    <property type="entry name" value="FAD/NAD(P)-binding domain"/>
    <property type="match status" value="1"/>
</dbReference>
<keyword evidence="4" id="KW-0319">Glycerol metabolism</keyword>
<organism evidence="11 12">
    <name type="scientific">Archangium minus</name>
    <dbReference type="NCBI Taxonomy" id="83450"/>
    <lineage>
        <taxon>Bacteria</taxon>
        <taxon>Pseudomonadati</taxon>
        <taxon>Myxococcota</taxon>
        <taxon>Myxococcia</taxon>
        <taxon>Myxococcales</taxon>
        <taxon>Cystobacterineae</taxon>
        <taxon>Archangiaceae</taxon>
        <taxon>Archangium</taxon>
    </lineage>
</organism>
<dbReference type="Gene3D" id="1.10.8.870">
    <property type="entry name" value="Alpha-glycerophosphate oxidase, cap domain"/>
    <property type="match status" value="1"/>
</dbReference>
<gene>
    <name evidence="11" type="ORF">F0U60_51765</name>
</gene>
<protein>
    <recommendedName>
        <fullName evidence="7">Glycerol-3-phosphate dehydrogenase</fullName>
        <ecNumber evidence="7">1.1.5.3</ecNumber>
    </recommendedName>
</protein>
<dbReference type="Pfam" id="PF16901">
    <property type="entry name" value="DAO_C"/>
    <property type="match status" value="1"/>
</dbReference>
<dbReference type="Proteomes" id="UP001611383">
    <property type="component" value="Chromosome"/>
</dbReference>
<dbReference type="GO" id="GO:0004368">
    <property type="term" value="F:glycerol-3-phosphate dehydrogenase (quinone) activity"/>
    <property type="evidence" value="ECO:0007669"/>
    <property type="project" value="UniProtKB-EC"/>
</dbReference>
<comment type="catalytic activity">
    <reaction evidence="7">
        <text>a quinone + sn-glycerol 3-phosphate = dihydroxyacetone phosphate + a quinol</text>
        <dbReference type="Rhea" id="RHEA:18977"/>
        <dbReference type="ChEBI" id="CHEBI:24646"/>
        <dbReference type="ChEBI" id="CHEBI:57597"/>
        <dbReference type="ChEBI" id="CHEBI:57642"/>
        <dbReference type="ChEBI" id="CHEBI:132124"/>
        <dbReference type="EC" id="1.1.5.3"/>
    </reaction>
</comment>
<keyword evidence="6 7" id="KW-0560">Oxidoreductase</keyword>
<proteinExistence type="inferred from homology"/>
<accession>A0ABY9XCE9</accession>
<dbReference type="Pfam" id="PF01266">
    <property type="entry name" value="DAO"/>
    <property type="match status" value="1"/>
</dbReference>
<evidence type="ECO:0000256" key="2">
    <source>
        <dbReference type="ARBA" id="ARBA00007330"/>
    </source>
</evidence>
<evidence type="ECO:0000256" key="6">
    <source>
        <dbReference type="ARBA" id="ARBA00023002"/>
    </source>
</evidence>
<dbReference type="InterPro" id="IPR038299">
    <property type="entry name" value="DAO_C_sf"/>
</dbReference>
<dbReference type="EMBL" id="CP043494">
    <property type="protein sequence ID" value="WNG53060.1"/>
    <property type="molecule type" value="Genomic_DNA"/>
</dbReference>
<evidence type="ECO:0000313" key="12">
    <source>
        <dbReference type="Proteomes" id="UP001611383"/>
    </source>
</evidence>
<dbReference type="InterPro" id="IPR036188">
    <property type="entry name" value="FAD/NAD-bd_sf"/>
</dbReference>
<evidence type="ECO:0000313" key="11">
    <source>
        <dbReference type="EMBL" id="WNG53060.1"/>
    </source>
</evidence>
<dbReference type="Gene3D" id="3.30.9.10">
    <property type="entry name" value="D-Amino Acid Oxidase, subunit A, domain 2"/>
    <property type="match status" value="1"/>
</dbReference>
<sequence length="584" mass="62560">MPSRRYTASVRSESVASPAPAPAHRGDSGALGLLPSSPPQPPAPRSERLLALSSQQFDVLVIGGGVTGCGIARDAALRGLRVALVEREDFASGTSSRSSRLIHGGVRYLEHGHLGLVFESSIERYRLLRLAPHLVRPLSFVWPVYQGARIPRWKLAAGLMLYDALALFRNVKAARSLNAQEVSEVVPGLRTEGLKGGSRYYDAATDDARLTLANAIGASEAGAIVLNHAFVSALLIEQGRAQGATVVDALTGQQITVRARVLVNSTGPWSDEIRKLDANGSTPSVRGSKGVHIAVPRERLPTDTALTLLSPVDGRVMFVLPADTHTIIGTTETPTHAHPTEVRASLSDVDYLLTSANAFFPQAHLAREDVVSAWAGIRPLVASGYGHGDANSASREHAIHTSPTGVLAISGGKLTTYRVMARDVVNAVEKVLDVPRRKALTDSLPLPGGDIPSLDAELSAAQAEVGREATAVHLVRAYGSRWRLVWALTREQPHLAEPLAPGLPYIRAEAVYGVTHELVHTLSDLLVRRLKVAFETRDLGRAAARVAATDMAPLLGWGPEVIERQLADYSRDVERLFGIESAAR</sequence>
<dbReference type="NCBIfam" id="NF008899">
    <property type="entry name" value="PRK12266.1"/>
    <property type="match status" value="1"/>
</dbReference>
<evidence type="ECO:0000259" key="9">
    <source>
        <dbReference type="Pfam" id="PF01266"/>
    </source>
</evidence>
<dbReference type="PANTHER" id="PTHR11985:SF35">
    <property type="entry name" value="ANAEROBIC GLYCEROL-3-PHOSPHATE DEHYDROGENASE SUBUNIT A"/>
    <property type="match status" value="1"/>
</dbReference>
<dbReference type="PRINTS" id="PR01001">
    <property type="entry name" value="FADG3PDH"/>
</dbReference>
<evidence type="ECO:0000256" key="8">
    <source>
        <dbReference type="SAM" id="MobiDB-lite"/>
    </source>
</evidence>
<dbReference type="InterPro" id="IPR006076">
    <property type="entry name" value="FAD-dep_OxRdtase"/>
</dbReference>
<feature type="compositionally biased region" description="Low complexity" evidence="8">
    <location>
        <begin position="8"/>
        <end position="18"/>
    </location>
</feature>
<dbReference type="EC" id="1.1.5.3" evidence="7"/>
<evidence type="ECO:0000256" key="5">
    <source>
        <dbReference type="ARBA" id="ARBA00022827"/>
    </source>
</evidence>
<evidence type="ECO:0000256" key="4">
    <source>
        <dbReference type="ARBA" id="ARBA00022798"/>
    </source>
</evidence>
<name>A0ABY9XCE9_9BACT</name>
<dbReference type="InterPro" id="IPR000447">
    <property type="entry name" value="G3P_DH_FAD-dep"/>
</dbReference>
<comment type="similarity">
    <text evidence="2 7">Belongs to the FAD-dependent glycerol-3-phosphate dehydrogenase family.</text>
</comment>
<comment type="cofactor">
    <cofactor evidence="1 7">
        <name>FAD</name>
        <dbReference type="ChEBI" id="CHEBI:57692"/>
    </cofactor>
</comment>
<feature type="domain" description="FAD dependent oxidoreductase" evidence="9">
    <location>
        <begin position="58"/>
        <end position="418"/>
    </location>
</feature>
<evidence type="ECO:0000256" key="7">
    <source>
        <dbReference type="RuleBase" id="RU361217"/>
    </source>
</evidence>
<keyword evidence="5" id="KW-0274">FAD</keyword>
<dbReference type="PROSITE" id="PS00978">
    <property type="entry name" value="FAD_G3PDH_2"/>
    <property type="match status" value="1"/>
</dbReference>
<dbReference type="PANTHER" id="PTHR11985">
    <property type="entry name" value="GLYCEROL-3-PHOSPHATE DEHYDROGENASE"/>
    <property type="match status" value="1"/>
</dbReference>
<dbReference type="SUPFAM" id="SSF51905">
    <property type="entry name" value="FAD/NAD(P)-binding domain"/>
    <property type="match status" value="1"/>
</dbReference>
<keyword evidence="12" id="KW-1185">Reference proteome</keyword>
<dbReference type="NCBIfam" id="NF009906">
    <property type="entry name" value="PRK13369.1"/>
    <property type="match status" value="1"/>
</dbReference>
<dbReference type="PROSITE" id="PS00977">
    <property type="entry name" value="FAD_G3PDH_1"/>
    <property type="match status" value="1"/>
</dbReference>